<comment type="caution">
    <text evidence="4">The sequence shown here is derived from an EMBL/GenBank/DDBJ whole genome shotgun (WGS) entry which is preliminary data.</text>
</comment>
<evidence type="ECO:0000313" key="5">
    <source>
        <dbReference type="Proteomes" id="UP000318710"/>
    </source>
</evidence>
<reference evidence="4 5" key="1">
    <citation type="submission" date="2019-02" db="EMBL/GenBank/DDBJ databases">
        <title>Prokaryotic population dynamics and viral predation in marine succession experiment using metagenomics: the confinement effect.</title>
        <authorList>
            <person name="Haro-Moreno J.M."/>
            <person name="Rodriguez-Valera F."/>
            <person name="Lopez-Perez M."/>
        </authorList>
    </citation>
    <scope>NUCLEOTIDE SEQUENCE [LARGE SCALE GENOMIC DNA]</scope>
    <source>
        <strain evidence="4">MED-G160</strain>
    </source>
</reference>
<dbReference type="EMBL" id="SHBF01000039">
    <property type="protein sequence ID" value="RZO25850.1"/>
    <property type="molecule type" value="Genomic_DNA"/>
</dbReference>
<keyword evidence="2 4" id="KW-0808">Transferase</keyword>
<dbReference type="Gene3D" id="3.40.50.150">
    <property type="entry name" value="Vaccinia Virus protein VP39"/>
    <property type="match status" value="1"/>
</dbReference>
<evidence type="ECO:0000259" key="3">
    <source>
        <dbReference type="Pfam" id="PF13847"/>
    </source>
</evidence>
<proteinExistence type="predicted"/>
<dbReference type="Proteomes" id="UP000318710">
    <property type="component" value="Unassembled WGS sequence"/>
</dbReference>
<organism evidence="4 5">
    <name type="scientific">SAR86 cluster bacterium</name>
    <dbReference type="NCBI Taxonomy" id="2030880"/>
    <lineage>
        <taxon>Bacteria</taxon>
        <taxon>Pseudomonadati</taxon>
        <taxon>Pseudomonadota</taxon>
        <taxon>Gammaproteobacteria</taxon>
        <taxon>SAR86 cluster</taxon>
    </lineage>
</organism>
<evidence type="ECO:0000313" key="4">
    <source>
        <dbReference type="EMBL" id="RZO25850.1"/>
    </source>
</evidence>
<accession>A0A520MXA1</accession>
<dbReference type="PROSITE" id="PS00092">
    <property type="entry name" value="N6_MTASE"/>
    <property type="match status" value="1"/>
</dbReference>
<dbReference type="SUPFAM" id="SSF53335">
    <property type="entry name" value="S-adenosyl-L-methionine-dependent methyltransferases"/>
    <property type="match status" value="1"/>
</dbReference>
<evidence type="ECO:0000256" key="1">
    <source>
        <dbReference type="ARBA" id="ARBA00022603"/>
    </source>
</evidence>
<feature type="domain" description="Methyltransferase" evidence="3">
    <location>
        <begin position="2"/>
        <end position="119"/>
    </location>
</feature>
<dbReference type="GO" id="GO:0036009">
    <property type="term" value="F:protein-glutamine N-methyltransferase activity"/>
    <property type="evidence" value="ECO:0007669"/>
    <property type="project" value="TreeGrafter"/>
</dbReference>
<dbReference type="InterPro" id="IPR029063">
    <property type="entry name" value="SAM-dependent_MTases_sf"/>
</dbReference>
<dbReference type="CDD" id="cd02440">
    <property type="entry name" value="AdoMet_MTases"/>
    <property type="match status" value="1"/>
</dbReference>
<dbReference type="InterPro" id="IPR002052">
    <property type="entry name" value="DNA_methylase_N6_adenine_CS"/>
</dbReference>
<dbReference type="InterPro" id="IPR025714">
    <property type="entry name" value="Methyltranfer_dom"/>
</dbReference>
<keyword evidence="1 4" id="KW-0489">Methyltransferase</keyword>
<dbReference type="GO" id="GO:0003676">
    <property type="term" value="F:nucleic acid binding"/>
    <property type="evidence" value="ECO:0007669"/>
    <property type="project" value="InterPro"/>
</dbReference>
<feature type="non-terminal residue" evidence="4">
    <location>
        <position position="1"/>
    </location>
</feature>
<name>A0A520MXA1_9GAMM</name>
<dbReference type="PANTHER" id="PTHR18895:SF74">
    <property type="entry name" value="MTRF1L RELEASE FACTOR GLUTAMINE METHYLTRANSFERASE"/>
    <property type="match status" value="1"/>
</dbReference>
<evidence type="ECO:0000256" key="2">
    <source>
        <dbReference type="ARBA" id="ARBA00022679"/>
    </source>
</evidence>
<sequence>NPSFKVYGSDYSEDAIDIAFTNKNNLDVKNFSPILADWLSCFKTKCFDLIVSNPPYIAEGDSHLEKLIHEPKIALVSKENGLLCIKKIVEQSTKILKNGGTLIIEHGYQQQNDVKAIFKRNKFSKIINLRDLQSLPRITIGTLNK</sequence>
<protein>
    <submittedName>
        <fullName evidence="4">Peptide chain release factor N(5)-glutamine methyltransferase</fullName>
    </submittedName>
</protein>
<dbReference type="AlphaFoldDB" id="A0A520MXA1"/>
<dbReference type="PANTHER" id="PTHR18895">
    <property type="entry name" value="HEMK METHYLTRANSFERASE"/>
    <property type="match status" value="1"/>
</dbReference>
<dbReference type="Pfam" id="PF13847">
    <property type="entry name" value="Methyltransf_31"/>
    <property type="match status" value="1"/>
</dbReference>
<gene>
    <name evidence="4" type="ORF">EVA93_04715</name>
</gene>
<dbReference type="GO" id="GO:0032259">
    <property type="term" value="P:methylation"/>
    <property type="evidence" value="ECO:0007669"/>
    <property type="project" value="UniProtKB-KW"/>
</dbReference>
<dbReference type="InterPro" id="IPR050320">
    <property type="entry name" value="N5-glutamine_MTase"/>
</dbReference>